<evidence type="ECO:0000259" key="7">
    <source>
        <dbReference type="Pfam" id="PF20684"/>
    </source>
</evidence>
<feature type="transmembrane region" description="Helical" evidence="6">
    <location>
        <begin position="55"/>
        <end position="77"/>
    </location>
</feature>
<sequence length="379" mass="41200">MSTTPSFDDFSPSPSPDQGPLLNLSLFTLLSLSAIFLFTRLYLKQCANRGLWYDDYFLLASWILLAVQAGLVAYTVTLGYGKKVIPLQNAKLFPLPVGILSTLLILSNLFGKISFALTLLRIPEKWMRIILFGIIVSLTGILGFSACLVWIGCVKGFKVQQKMCIDAEVSSLYNVLACVYSALMDLVLAFLPWKFLWGLQMGWREKVGVVVAMSMGVFAGAAAGIKSSTLPAVGTSSDPTASVPLIIWGNAEAAICIMAASIPILRALAKGSFRGPVPGGYDTYLTNDMAETGVSGGTTASRGQVVSLALPIQSPPPAFGVRNMPRRNHLEALDETLTSDIPEPTTGYNKREDLEDDDSFEMTNYQYARPQTPVDFVRR</sequence>
<dbReference type="EMBL" id="MU865370">
    <property type="protein sequence ID" value="KAK4225285.1"/>
    <property type="molecule type" value="Genomic_DNA"/>
</dbReference>
<feature type="transmembrane region" description="Helical" evidence="6">
    <location>
        <begin position="207"/>
        <end position="225"/>
    </location>
</feature>
<evidence type="ECO:0000256" key="3">
    <source>
        <dbReference type="ARBA" id="ARBA00022989"/>
    </source>
</evidence>
<dbReference type="InterPro" id="IPR052337">
    <property type="entry name" value="SAT4-like"/>
</dbReference>
<feature type="transmembrane region" description="Helical" evidence="6">
    <location>
        <begin position="172"/>
        <end position="195"/>
    </location>
</feature>
<feature type="domain" description="Rhodopsin" evidence="7">
    <location>
        <begin position="40"/>
        <end position="269"/>
    </location>
</feature>
<reference evidence="8" key="1">
    <citation type="journal article" date="2023" name="Mol. Phylogenet. Evol.">
        <title>Genome-scale phylogeny and comparative genomics of the fungal order Sordariales.</title>
        <authorList>
            <person name="Hensen N."/>
            <person name="Bonometti L."/>
            <person name="Westerberg I."/>
            <person name="Brannstrom I.O."/>
            <person name="Guillou S."/>
            <person name="Cros-Aarteil S."/>
            <person name="Calhoun S."/>
            <person name="Haridas S."/>
            <person name="Kuo A."/>
            <person name="Mondo S."/>
            <person name="Pangilinan J."/>
            <person name="Riley R."/>
            <person name="LaButti K."/>
            <person name="Andreopoulos B."/>
            <person name="Lipzen A."/>
            <person name="Chen C."/>
            <person name="Yan M."/>
            <person name="Daum C."/>
            <person name="Ng V."/>
            <person name="Clum A."/>
            <person name="Steindorff A."/>
            <person name="Ohm R.A."/>
            <person name="Martin F."/>
            <person name="Silar P."/>
            <person name="Natvig D.O."/>
            <person name="Lalanne C."/>
            <person name="Gautier V."/>
            <person name="Ament-Velasquez S.L."/>
            <person name="Kruys A."/>
            <person name="Hutchinson M.I."/>
            <person name="Powell A.J."/>
            <person name="Barry K."/>
            <person name="Miller A.N."/>
            <person name="Grigoriev I.V."/>
            <person name="Debuchy R."/>
            <person name="Gladieux P."/>
            <person name="Hiltunen Thoren M."/>
            <person name="Johannesson H."/>
        </authorList>
    </citation>
    <scope>NUCLEOTIDE SEQUENCE</scope>
    <source>
        <strain evidence="8">CBS 990.96</strain>
    </source>
</reference>
<dbReference type="Proteomes" id="UP001301958">
    <property type="component" value="Unassembled WGS sequence"/>
</dbReference>
<accession>A0AAN7BKT6</accession>
<protein>
    <recommendedName>
        <fullName evidence="7">Rhodopsin domain-containing protein</fullName>
    </recommendedName>
</protein>
<evidence type="ECO:0000256" key="4">
    <source>
        <dbReference type="ARBA" id="ARBA00023136"/>
    </source>
</evidence>
<comment type="caution">
    <text evidence="8">The sequence shown here is derived from an EMBL/GenBank/DDBJ whole genome shotgun (WGS) entry which is preliminary data.</text>
</comment>
<dbReference type="AlphaFoldDB" id="A0AAN7BKT6"/>
<dbReference type="Pfam" id="PF20684">
    <property type="entry name" value="Fung_rhodopsin"/>
    <property type="match status" value="1"/>
</dbReference>
<evidence type="ECO:0000313" key="8">
    <source>
        <dbReference type="EMBL" id="KAK4225285.1"/>
    </source>
</evidence>
<keyword evidence="3 6" id="KW-1133">Transmembrane helix</keyword>
<dbReference type="PANTHER" id="PTHR33048:SF42">
    <property type="entry name" value="INTEGRAL MEMBRANE PROTEIN"/>
    <property type="match status" value="1"/>
</dbReference>
<dbReference type="InterPro" id="IPR049326">
    <property type="entry name" value="Rhodopsin_dom_fungi"/>
</dbReference>
<feature type="transmembrane region" description="Helical" evidence="6">
    <location>
        <begin position="245"/>
        <end position="265"/>
    </location>
</feature>
<evidence type="ECO:0000256" key="2">
    <source>
        <dbReference type="ARBA" id="ARBA00022692"/>
    </source>
</evidence>
<evidence type="ECO:0000256" key="6">
    <source>
        <dbReference type="SAM" id="Phobius"/>
    </source>
</evidence>
<reference evidence="8" key="2">
    <citation type="submission" date="2023-05" db="EMBL/GenBank/DDBJ databases">
        <authorList>
            <consortium name="Lawrence Berkeley National Laboratory"/>
            <person name="Steindorff A."/>
            <person name="Hensen N."/>
            <person name="Bonometti L."/>
            <person name="Westerberg I."/>
            <person name="Brannstrom I.O."/>
            <person name="Guillou S."/>
            <person name="Cros-Aarteil S."/>
            <person name="Calhoun S."/>
            <person name="Haridas S."/>
            <person name="Kuo A."/>
            <person name="Mondo S."/>
            <person name="Pangilinan J."/>
            <person name="Riley R."/>
            <person name="Labutti K."/>
            <person name="Andreopoulos B."/>
            <person name="Lipzen A."/>
            <person name="Chen C."/>
            <person name="Yanf M."/>
            <person name="Daum C."/>
            <person name="Ng V."/>
            <person name="Clum A."/>
            <person name="Ohm R."/>
            <person name="Martin F."/>
            <person name="Silar P."/>
            <person name="Natvig D."/>
            <person name="Lalanne C."/>
            <person name="Gautier V."/>
            <person name="Ament-Velasquez S.L."/>
            <person name="Kruys A."/>
            <person name="Hutchinson M.I."/>
            <person name="Powell A.J."/>
            <person name="Barry K."/>
            <person name="Miller A.N."/>
            <person name="Grigoriev I.V."/>
            <person name="Debuchy R."/>
            <person name="Gladieux P."/>
            <person name="Thoren M.H."/>
            <person name="Johannesson H."/>
        </authorList>
    </citation>
    <scope>NUCLEOTIDE SEQUENCE</scope>
    <source>
        <strain evidence="8">CBS 990.96</strain>
    </source>
</reference>
<comment type="similarity">
    <text evidence="5">Belongs to the SAT4 family.</text>
</comment>
<evidence type="ECO:0000256" key="5">
    <source>
        <dbReference type="ARBA" id="ARBA00038359"/>
    </source>
</evidence>
<organism evidence="8 9">
    <name type="scientific">Podospora fimiseda</name>
    <dbReference type="NCBI Taxonomy" id="252190"/>
    <lineage>
        <taxon>Eukaryota</taxon>
        <taxon>Fungi</taxon>
        <taxon>Dikarya</taxon>
        <taxon>Ascomycota</taxon>
        <taxon>Pezizomycotina</taxon>
        <taxon>Sordariomycetes</taxon>
        <taxon>Sordariomycetidae</taxon>
        <taxon>Sordariales</taxon>
        <taxon>Podosporaceae</taxon>
        <taxon>Podospora</taxon>
    </lineage>
</organism>
<comment type="subcellular location">
    <subcellularLocation>
        <location evidence="1">Membrane</location>
        <topology evidence="1">Multi-pass membrane protein</topology>
    </subcellularLocation>
</comment>
<dbReference type="PANTHER" id="PTHR33048">
    <property type="entry name" value="PTH11-LIKE INTEGRAL MEMBRANE PROTEIN (AFU_ORTHOLOGUE AFUA_5G11245)"/>
    <property type="match status" value="1"/>
</dbReference>
<feature type="transmembrane region" description="Helical" evidence="6">
    <location>
        <begin position="97"/>
        <end position="117"/>
    </location>
</feature>
<evidence type="ECO:0000313" key="9">
    <source>
        <dbReference type="Proteomes" id="UP001301958"/>
    </source>
</evidence>
<feature type="transmembrane region" description="Helical" evidence="6">
    <location>
        <begin position="129"/>
        <end position="152"/>
    </location>
</feature>
<keyword evidence="2 6" id="KW-0812">Transmembrane</keyword>
<name>A0AAN7BKT6_9PEZI</name>
<gene>
    <name evidence="8" type="ORF">QBC38DRAFT_267712</name>
</gene>
<dbReference type="GO" id="GO:0016020">
    <property type="term" value="C:membrane"/>
    <property type="evidence" value="ECO:0007669"/>
    <property type="project" value="UniProtKB-SubCell"/>
</dbReference>
<feature type="transmembrane region" description="Helical" evidence="6">
    <location>
        <begin position="20"/>
        <end position="43"/>
    </location>
</feature>
<proteinExistence type="inferred from homology"/>
<keyword evidence="4 6" id="KW-0472">Membrane</keyword>
<keyword evidence="9" id="KW-1185">Reference proteome</keyword>
<evidence type="ECO:0000256" key="1">
    <source>
        <dbReference type="ARBA" id="ARBA00004141"/>
    </source>
</evidence>